<keyword evidence="2" id="KW-0813">Transport</keyword>
<dbReference type="PROSITE" id="PS51101">
    <property type="entry name" value="PTS_EIIB_TYPE_4"/>
    <property type="match status" value="1"/>
</dbReference>
<keyword evidence="12" id="KW-1185">Reference proteome</keyword>
<proteinExistence type="predicted"/>
<dbReference type="Pfam" id="PF03610">
    <property type="entry name" value="EIIA-man"/>
    <property type="match status" value="1"/>
</dbReference>
<dbReference type="InterPro" id="IPR004720">
    <property type="entry name" value="PTS_IIB_sorbose-sp"/>
</dbReference>
<dbReference type="Proteomes" id="UP000664357">
    <property type="component" value="Unassembled WGS sequence"/>
</dbReference>
<feature type="domain" description="PTS EIIA type-4" evidence="9">
    <location>
        <begin position="1"/>
        <end position="124"/>
    </location>
</feature>
<comment type="subcellular location">
    <subcellularLocation>
        <location evidence="1">Cytoplasm</location>
    </subcellularLocation>
</comment>
<dbReference type="PROSITE" id="PS51096">
    <property type="entry name" value="PTS_EIIA_TYPE_4"/>
    <property type="match status" value="1"/>
</dbReference>
<dbReference type="SUPFAM" id="SSF53062">
    <property type="entry name" value="PTS system fructose IIA component-like"/>
    <property type="match status" value="1"/>
</dbReference>
<dbReference type="Gene3D" id="3.40.35.10">
    <property type="entry name" value="Phosphotransferase system, sorbose subfamily IIB component"/>
    <property type="match status" value="1"/>
</dbReference>
<dbReference type="InterPro" id="IPR004701">
    <property type="entry name" value="PTS_EIIA_man-typ"/>
</dbReference>
<evidence type="ECO:0000256" key="8">
    <source>
        <dbReference type="ARBA" id="ARBA00022777"/>
    </source>
</evidence>
<dbReference type="Gene3D" id="3.40.50.510">
    <property type="entry name" value="Phosphotransferase system, mannose-type IIA component"/>
    <property type="match status" value="1"/>
</dbReference>
<reference evidence="11 12" key="1">
    <citation type="submission" date="2024-02" db="EMBL/GenBank/DDBJ databases">
        <title>The Genome Sequence of Enterococcus sp. DIV0159.</title>
        <authorList>
            <person name="Earl A."/>
            <person name="Manson A."/>
            <person name="Gilmore M."/>
            <person name="Sanders J."/>
            <person name="Shea T."/>
            <person name="Howe W."/>
            <person name="Livny J."/>
            <person name="Cuomo C."/>
            <person name="Neafsey D."/>
            <person name="Birren B."/>
        </authorList>
    </citation>
    <scope>NUCLEOTIDE SEQUENCE [LARGE SCALE GENOMIC DNA]</scope>
    <source>
        <strain evidence="11 12">665A</strain>
    </source>
</reference>
<keyword evidence="3" id="KW-0963">Cytoplasm</keyword>
<feature type="domain" description="PTS EIIB type-4" evidence="10">
    <location>
        <begin position="120"/>
        <end position="281"/>
    </location>
</feature>
<keyword evidence="6" id="KW-0808">Transferase</keyword>
<dbReference type="SUPFAM" id="SSF52728">
    <property type="entry name" value="PTS IIb component"/>
    <property type="match status" value="1"/>
</dbReference>
<dbReference type="InterPro" id="IPR036662">
    <property type="entry name" value="PTS_EIIA_man-typ_sf"/>
</dbReference>
<keyword evidence="5" id="KW-0762">Sugar transport</keyword>
<evidence type="ECO:0000256" key="7">
    <source>
        <dbReference type="ARBA" id="ARBA00022683"/>
    </source>
</evidence>
<comment type="caution">
    <text evidence="11">The sequence shown here is derived from an EMBL/GenBank/DDBJ whole genome shotgun (WGS) entry which is preliminary data.</text>
</comment>
<keyword evidence="7" id="KW-0598">Phosphotransferase system</keyword>
<evidence type="ECO:0000256" key="1">
    <source>
        <dbReference type="ARBA" id="ARBA00004496"/>
    </source>
</evidence>
<evidence type="ECO:0000313" key="12">
    <source>
        <dbReference type="Proteomes" id="UP000664357"/>
    </source>
</evidence>
<name>A0ABV0ET47_9ENTE</name>
<sequence>MKTIVLLTHGTWGSSLIEDVKNYFGTKDELLHYTLAADMNHEQLMEQMKEELADKRELILISDLHGSTTYKISIRLGLELGGKVYTDLSLRLLLDLMSDCSEEHENIIETYNQFKLEEATMEEIKFVRVDHRLIHGQVITKWMKLVHANKIVIVDDTLGKDPFMADVYAMAAPEGVKVEIIDTQEIVNRLTEGVYAEDQLFLLFKNISSVKNAVNNGLKLKQLQLGGVPYEQGRTKVISAVSLLKEEVDFLEEMTNSGTEIVAQIVPEESAIGFDEIKNKF</sequence>
<accession>A0ABV0ET47</accession>
<protein>
    <submittedName>
        <fullName evidence="11">PTS system, D-glucosaminate-specific IIB component</fullName>
    </submittedName>
</protein>
<organism evidence="11 12">
    <name type="scientific">Candidatus Enterococcus ferrettii</name>
    <dbReference type="NCBI Taxonomy" id="2815324"/>
    <lineage>
        <taxon>Bacteria</taxon>
        <taxon>Bacillati</taxon>
        <taxon>Bacillota</taxon>
        <taxon>Bacilli</taxon>
        <taxon>Lactobacillales</taxon>
        <taxon>Enterococcaceae</taxon>
        <taxon>Enterococcus</taxon>
    </lineage>
</organism>
<keyword evidence="8" id="KW-0418">Kinase</keyword>
<evidence type="ECO:0000313" key="11">
    <source>
        <dbReference type="EMBL" id="MEO1770763.1"/>
    </source>
</evidence>
<dbReference type="EMBL" id="JAFREL020000002">
    <property type="protein sequence ID" value="MEO1770763.1"/>
    <property type="molecule type" value="Genomic_DNA"/>
</dbReference>
<keyword evidence="4" id="KW-0597">Phosphoprotein</keyword>
<evidence type="ECO:0000256" key="4">
    <source>
        <dbReference type="ARBA" id="ARBA00022553"/>
    </source>
</evidence>
<evidence type="ECO:0000256" key="5">
    <source>
        <dbReference type="ARBA" id="ARBA00022597"/>
    </source>
</evidence>
<evidence type="ECO:0000259" key="9">
    <source>
        <dbReference type="PROSITE" id="PS51096"/>
    </source>
</evidence>
<evidence type="ECO:0000256" key="3">
    <source>
        <dbReference type="ARBA" id="ARBA00022490"/>
    </source>
</evidence>
<dbReference type="RefSeq" id="WP_207701701.1">
    <property type="nucleotide sequence ID" value="NZ_JAFREL020000002.1"/>
</dbReference>
<evidence type="ECO:0000256" key="6">
    <source>
        <dbReference type="ARBA" id="ARBA00022679"/>
    </source>
</evidence>
<evidence type="ECO:0000259" key="10">
    <source>
        <dbReference type="PROSITE" id="PS51101"/>
    </source>
</evidence>
<dbReference type="Pfam" id="PF03830">
    <property type="entry name" value="PTSIIB_sorb"/>
    <property type="match status" value="1"/>
</dbReference>
<dbReference type="InterPro" id="IPR036667">
    <property type="entry name" value="PTS_IIB_sorbose-sp_sf"/>
</dbReference>
<gene>
    <name evidence="11" type="ORF">JZO67_002716</name>
</gene>
<evidence type="ECO:0000256" key="2">
    <source>
        <dbReference type="ARBA" id="ARBA00022448"/>
    </source>
</evidence>